<dbReference type="Proteomes" id="UP001549077">
    <property type="component" value="Unassembled WGS sequence"/>
</dbReference>
<comment type="similarity">
    <text evidence="1">Belongs to the AHA1 family.</text>
</comment>
<dbReference type="Gene3D" id="3.30.530.20">
    <property type="match status" value="1"/>
</dbReference>
<evidence type="ECO:0000313" key="4">
    <source>
        <dbReference type="Proteomes" id="UP001549077"/>
    </source>
</evidence>
<evidence type="ECO:0000313" key="3">
    <source>
        <dbReference type="EMBL" id="MET3757628.1"/>
    </source>
</evidence>
<name>A0ABV2MME3_9HYPH</name>
<dbReference type="RefSeq" id="WP_168298054.1">
    <property type="nucleotide sequence ID" value="NZ_CP071605.1"/>
</dbReference>
<evidence type="ECO:0000256" key="1">
    <source>
        <dbReference type="ARBA" id="ARBA00006817"/>
    </source>
</evidence>
<comment type="caution">
    <text evidence="3">The sequence shown here is derived from an EMBL/GenBank/DDBJ whole genome shotgun (WGS) entry which is preliminary data.</text>
</comment>
<gene>
    <name evidence="3" type="ORF">ABID08_005009</name>
</gene>
<keyword evidence="4" id="KW-1185">Reference proteome</keyword>
<dbReference type="GeneID" id="91150919"/>
<protein>
    <submittedName>
        <fullName evidence="3">Uncharacterized protein YndB with AHSA1/START domain</fullName>
    </submittedName>
</protein>
<dbReference type="InterPro" id="IPR023393">
    <property type="entry name" value="START-like_dom_sf"/>
</dbReference>
<dbReference type="InterPro" id="IPR013538">
    <property type="entry name" value="ASHA1/2-like_C"/>
</dbReference>
<sequence length="153" mass="17466">MTNEAQHHEQFALERSYPNCLDHVWAAWAVPEKKKAWFGDGLIEMDFHEGGRERGAFRNDMGEHTKEATFFEISERKRIVYGYSMAMNGRIHTVSLVTVLFEDHGGGTRLRHIEQMCVMPPSDGVEGRKHGWGALLDRLGTYLETDSLAETRA</sequence>
<organism evidence="3 4">
    <name type="scientific">Rhizobium binae</name>
    <dbReference type="NCBI Taxonomy" id="1138190"/>
    <lineage>
        <taxon>Bacteria</taxon>
        <taxon>Pseudomonadati</taxon>
        <taxon>Pseudomonadota</taxon>
        <taxon>Alphaproteobacteria</taxon>
        <taxon>Hyphomicrobiales</taxon>
        <taxon>Rhizobiaceae</taxon>
        <taxon>Rhizobium/Agrobacterium group</taxon>
        <taxon>Rhizobium</taxon>
    </lineage>
</organism>
<feature type="domain" description="Activator of Hsp90 ATPase homologue 1/2-like C-terminal" evidence="2">
    <location>
        <begin position="22"/>
        <end position="144"/>
    </location>
</feature>
<reference evidence="3 4" key="1">
    <citation type="submission" date="2024-06" db="EMBL/GenBank/DDBJ databases">
        <title>Genomic Encyclopedia of Type Strains, Phase IV (KMG-IV): sequencing the most valuable type-strain genomes for metagenomic binning, comparative biology and taxonomic classification.</title>
        <authorList>
            <person name="Goeker M."/>
        </authorList>
    </citation>
    <scope>NUCLEOTIDE SEQUENCE [LARGE SCALE GENOMIC DNA]</scope>
    <source>
        <strain evidence="3 4">DSM 29288</strain>
    </source>
</reference>
<evidence type="ECO:0000259" key="2">
    <source>
        <dbReference type="Pfam" id="PF08327"/>
    </source>
</evidence>
<proteinExistence type="inferred from homology"/>
<dbReference type="Pfam" id="PF08327">
    <property type="entry name" value="AHSA1"/>
    <property type="match status" value="1"/>
</dbReference>
<dbReference type="EMBL" id="JBEPMY010000019">
    <property type="protein sequence ID" value="MET3757628.1"/>
    <property type="molecule type" value="Genomic_DNA"/>
</dbReference>
<accession>A0ABV2MME3</accession>
<dbReference type="SUPFAM" id="SSF55961">
    <property type="entry name" value="Bet v1-like"/>
    <property type="match status" value="1"/>
</dbReference>